<accession>A0ABT7PHI0</accession>
<dbReference type="EMBL" id="JASZZN010000007">
    <property type="protein sequence ID" value="MDM4015957.1"/>
    <property type="molecule type" value="Genomic_DNA"/>
</dbReference>
<proteinExistence type="predicted"/>
<evidence type="ECO:0000313" key="2">
    <source>
        <dbReference type="EMBL" id="MDM4015957.1"/>
    </source>
</evidence>
<dbReference type="Proteomes" id="UP001239462">
    <property type="component" value="Unassembled WGS sequence"/>
</dbReference>
<keyword evidence="1" id="KW-0472">Membrane</keyword>
<keyword evidence="1" id="KW-1133">Transmembrane helix</keyword>
<evidence type="ECO:0000256" key="1">
    <source>
        <dbReference type="SAM" id="Phobius"/>
    </source>
</evidence>
<organism evidence="2 3">
    <name type="scientific">Roseiconus lacunae</name>
    <dbReference type="NCBI Taxonomy" id="2605694"/>
    <lineage>
        <taxon>Bacteria</taxon>
        <taxon>Pseudomonadati</taxon>
        <taxon>Planctomycetota</taxon>
        <taxon>Planctomycetia</taxon>
        <taxon>Pirellulales</taxon>
        <taxon>Pirellulaceae</taxon>
        <taxon>Roseiconus</taxon>
    </lineage>
</organism>
<evidence type="ECO:0008006" key="4">
    <source>
        <dbReference type="Google" id="ProtNLM"/>
    </source>
</evidence>
<protein>
    <recommendedName>
        <fullName evidence="4">MotA/TolQ/ExbB proton channel domain-containing protein</fullName>
    </recommendedName>
</protein>
<reference evidence="2 3" key="1">
    <citation type="submission" date="2023-06" db="EMBL/GenBank/DDBJ databases">
        <title>Roseiconus lacunae JC819 isolated from Gulf of Mannar region, Tamil Nadu.</title>
        <authorList>
            <person name="Pk S."/>
            <person name="Ch S."/>
            <person name="Ch V.R."/>
        </authorList>
    </citation>
    <scope>NUCLEOTIDE SEQUENCE [LARGE SCALE GENOMIC DNA]</scope>
    <source>
        <strain evidence="2 3">JC819</strain>
    </source>
</reference>
<evidence type="ECO:0000313" key="3">
    <source>
        <dbReference type="Proteomes" id="UP001239462"/>
    </source>
</evidence>
<comment type="caution">
    <text evidence="2">The sequence shown here is derived from an EMBL/GenBank/DDBJ whole genome shotgun (WGS) entry which is preliminary data.</text>
</comment>
<gene>
    <name evidence="2" type="ORF">QTN89_10980</name>
</gene>
<sequence length="80" mass="8431">MLPLLAEDSPLSGFTAAQIATMVSGSGVALATAIAVLWRTIHSLYHKVIALSEEVGELKGKQAGVEALSNQVLDRLGERE</sequence>
<keyword evidence="1" id="KW-0812">Transmembrane</keyword>
<feature type="transmembrane region" description="Helical" evidence="1">
    <location>
        <begin position="12"/>
        <end position="38"/>
    </location>
</feature>
<keyword evidence="3" id="KW-1185">Reference proteome</keyword>
<dbReference type="RefSeq" id="WP_289163537.1">
    <property type="nucleotide sequence ID" value="NZ_JASZZN010000007.1"/>
</dbReference>
<name>A0ABT7PHI0_9BACT</name>